<comment type="caution">
    <text evidence="2">The sequence shown here is derived from an EMBL/GenBank/DDBJ whole genome shotgun (WGS) entry which is preliminary data.</text>
</comment>
<evidence type="ECO:0000256" key="1">
    <source>
        <dbReference type="SAM" id="MobiDB-lite"/>
    </source>
</evidence>
<feature type="compositionally biased region" description="Polar residues" evidence="1">
    <location>
        <begin position="238"/>
        <end position="252"/>
    </location>
</feature>
<dbReference type="Proteomes" id="UP000708208">
    <property type="component" value="Unassembled WGS sequence"/>
</dbReference>
<organism evidence="2 3">
    <name type="scientific">Allacma fusca</name>
    <dbReference type="NCBI Taxonomy" id="39272"/>
    <lineage>
        <taxon>Eukaryota</taxon>
        <taxon>Metazoa</taxon>
        <taxon>Ecdysozoa</taxon>
        <taxon>Arthropoda</taxon>
        <taxon>Hexapoda</taxon>
        <taxon>Collembola</taxon>
        <taxon>Symphypleona</taxon>
        <taxon>Sminthuridae</taxon>
        <taxon>Allacma</taxon>
    </lineage>
</organism>
<dbReference type="EMBL" id="CAJVCH010559370">
    <property type="protein sequence ID" value="CAG7831200.1"/>
    <property type="molecule type" value="Genomic_DNA"/>
</dbReference>
<feature type="region of interest" description="Disordered" evidence="1">
    <location>
        <begin position="217"/>
        <end position="305"/>
    </location>
</feature>
<name>A0A8J2LYW0_9HEXA</name>
<gene>
    <name evidence="2" type="ORF">AFUS01_LOCUS40955</name>
</gene>
<feature type="compositionally biased region" description="Polar residues" evidence="1">
    <location>
        <begin position="276"/>
        <end position="285"/>
    </location>
</feature>
<sequence length="352" mass="39780">MAAYLGKLSDDEKLALEADMAKRIAEEVAKVAAGFKVTVTNHAIPTPAYDRSKMTSNHYFSQCEKYFRSQHHKDQDFVYLFGTLLKSDEKLWYDNSVTDATTWAELKVAFKKLFDTAEDKDKREKILANKVQGSEETIASHVYQMVCLAGQVHPNEAMEDKVYRAYKSLHPRIRQLVHWSSIDKTQEGLIAASNFVLDNLHKTQKLEELGKTKLPPINVIREKGNNANDNVKSEESGSSRQAQANHRGQSSTSYRGRGFRNRGNYRGRGYSRGYFHNQNTDSLNKGNDHSKQVSSHKSSNFNSKNAKVDTKIRCFECKGYGHKREACPKVKGVAMSCTTRQANLLTVETVVA</sequence>
<feature type="compositionally biased region" description="Low complexity" evidence="1">
    <location>
        <begin position="295"/>
        <end position="305"/>
    </location>
</feature>
<keyword evidence="3" id="KW-1185">Reference proteome</keyword>
<dbReference type="AlphaFoldDB" id="A0A8J2LYW0"/>
<reference evidence="2" key="1">
    <citation type="submission" date="2021-06" db="EMBL/GenBank/DDBJ databases">
        <authorList>
            <person name="Hodson N. C."/>
            <person name="Mongue J. A."/>
            <person name="Jaron S. K."/>
        </authorList>
    </citation>
    <scope>NUCLEOTIDE SEQUENCE</scope>
</reference>
<accession>A0A8J2LYW0</accession>
<evidence type="ECO:0000313" key="2">
    <source>
        <dbReference type="EMBL" id="CAG7831200.1"/>
    </source>
</evidence>
<protein>
    <recommendedName>
        <fullName evidence="4">CCHC-type domain-containing protein</fullName>
    </recommendedName>
</protein>
<evidence type="ECO:0000313" key="3">
    <source>
        <dbReference type="Proteomes" id="UP000708208"/>
    </source>
</evidence>
<feature type="compositionally biased region" description="Low complexity" evidence="1">
    <location>
        <begin position="266"/>
        <end position="275"/>
    </location>
</feature>
<evidence type="ECO:0008006" key="4">
    <source>
        <dbReference type="Google" id="ProtNLM"/>
    </source>
</evidence>
<proteinExistence type="predicted"/>